<dbReference type="OrthoDB" id="2016045at2759"/>
<dbReference type="AlphaFoldDB" id="A0A9J7KU63"/>
<protein>
    <submittedName>
        <fullName evidence="4">Uncharacterized protein LOC118412114</fullName>
    </submittedName>
</protein>
<organism evidence="3 4">
    <name type="scientific">Branchiostoma floridae</name>
    <name type="common">Florida lancelet</name>
    <name type="synonym">Amphioxus</name>
    <dbReference type="NCBI Taxonomy" id="7739"/>
    <lineage>
        <taxon>Eukaryota</taxon>
        <taxon>Metazoa</taxon>
        <taxon>Chordata</taxon>
        <taxon>Cephalochordata</taxon>
        <taxon>Leptocardii</taxon>
        <taxon>Amphioxiformes</taxon>
        <taxon>Branchiostomatidae</taxon>
        <taxon>Branchiostoma</taxon>
    </lineage>
</organism>
<dbReference type="Gene3D" id="1.10.238.10">
    <property type="entry name" value="EF-hand"/>
    <property type="match status" value="1"/>
</dbReference>
<name>A0A9J7KU63_BRAFL</name>
<sequence length="105" mass="12546">MFRHVKHIFCPQAGNNSLTSKQKEKLFGNTYSVDQLFDQMDANKDGELTFQEVHEFFTNRGFRWMTRSMEEKRQRVSGLKEYTLKYMDILGVLGKKVYNKVRREN</sequence>
<dbReference type="RefSeq" id="XP_035670648.1">
    <property type="nucleotide sequence ID" value="XM_035814755.1"/>
</dbReference>
<feature type="domain" description="EF-hand" evidence="2">
    <location>
        <begin position="33"/>
        <end position="63"/>
    </location>
</feature>
<dbReference type="PANTHER" id="PTHR46394:SF1">
    <property type="entry name" value="PNPLA DOMAIN-CONTAINING PROTEIN"/>
    <property type="match status" value="1"/>
</dbReference>
<reference evidence="3" key="1">
    <citation type="journal article" date="2020" name="Nat. Ecol. Evol.">
        <title>Deeply conserved synteny resolves early events in vertebrate evolution.</title>
        <authorList>
            <person name="Simakov O."/>
            <person name="Marletaz F."/>
            <person name="Yue J.X."/>
            <person name="O'Connell B."/>
            <person name="Jenkins J."/>
            <person name="Brandt A."/>
            <person name="Calef R."/>
            <person name="Tung C.H."/>
            <person name="Huang T.K."/>
            <person name="Schmutz J."/>
            <person name="Satoh N."/>
            <person name="Yu J.K."/>
            <person name="Putnam N.H."/>
            <person name="Green R.E."/>
            <person name="Rokhsar D.S."/>
        </authorList>
    </citation>
    <scope>NUCLEOTIDE SEQUENCE [LARGE SCALE GENOMIC DNA]</scope>
    <source>
        <strain evidence="3">S238N-H82</strain>
    </source>
</reference>
<dbReference type="GeneID" id="118412114"/>
<dbReference type="KEGG" id="bfo:118412114"/>
<evidence type="ECO:0000259" key="2">
    <source>
        <dbReference type="PROSITE" id="PS50222"/>
    </source>
</evidence>
<keyword evidence="1" id="KW-0106">Calcium</keyword>
<keyword evidence="3" id="KW-1185">Reference proteome</keyword>
<evidence type="ECO:0000313" key="4">
    <source>
        <dbReference type="RefSeq" id="XP_035670648.1"/>
    </source>
</evidence>
<accession>A0A9J7KU63</accession>
<dbReference type="SUPFAM" id="SSF47473">
    <property type="entry name" value="EF-hand"/>
    <property type="match status" value="1"/>
</dbReference>
<dbReference type="InterPro" id="IPR052580">
    <property type="entry name" value="Lipid_Hydrolase"/>
</dbReference>
<dbReference type="PANTHER" id="PTHR46394">
    <property type="entry name" value="ANNEXIN"/>
    <property type="match status" value="1"/>
</dbReference>
<evidence type="ECO:0000313" key="3">
    <source>
        <dbReference type="Proteomes" id="UP000001554"/>
    </source>
</evidence>
<dbReference type="PROSITE" id="PS50222">
    <property type="entry name" value="EF_HAND_2"/>
    <property type="match status" value="1"/>
</dbReference>
<dbReference type="GO" id="GO:0005509">
    <property type="term" value="F:calcium ion binding"/>
    <property type="evidence" value="ECO:0007669"/>
    <property type="project" value="InterPro"/>
</dbReference>
<dbReference type="PROSITE" id="PS00018">
    <property type="entry name" value="EF_HAND_1"/>
    <property type="match status" value="1"/>
</dbReference>
<evidence type="ECO:0000256" key="1">
    <source>
        <dbReference type="ARBA" id="ARBA00022837"/>
    </source>
</evidence>
<proteinExistence type="predicted"/>
<dbReference type="InterPro" id="IPR018247">
    <property type="entry name" value="EF_Hand_1_Ca_BS"/>
</dbReference>
<reference evidence="4" key="2">
    <citation type="submission" date="2025-08" db="UniProtKB">
        <authorList>
            <consortium name="RefSeq"/>
        </authorList>
    </citation>
    <scope>IDENTIFICATION</scope>
    <source>
        <strain evidence="4">S238N-H82</strain>
        <tissue evidence="4">Testes</tissue>
    </source>
</reference>
<dbReference type="SMART" id="SM00054">
    <property type="entry name" value="EFh"/>
    <property type="match status" value="1"/>
</dbReference>
<dbReference type="InterPro" id="IPR011992">
    <property type="entry name" value="EF-hand-dom_pair"/>
</dbReference>
<dbReference type="InterPro" id="IPR002048">
    <property type="entry name" value="EF_hand_dom"/>
</dbReference>
<dbReference type="Proteomes" id="UP000001554">
    <property type="component" value="Chromosome 3"/>
</dbReference>
<gene>
    <name evidence="4" type="primary">LOC118412114</name>
</gene>